<dbReference type="HAMAP" id="MF_01274">
    <property type="entry name" value="Pantothen_kinase_3"/>
    <property type="match status" value="1"/>
</dbReference>
<comment type="similarity">
    <text evidence="14 16">Belongs to the type III pantothenate kinase family.</text>
</comment>
<evidence type="ECO:0000256" key="9">
    <source>
        <dbReference type="ARBA" id="ARBA00022741"/>
    </source>
</evidence>
<dbReference type="PANTHER" id="PTHR34265:SF1">
    <property type="entry name" value="TYPE III PANTOTHENATE KINASE"/>
    <property type="match status" value="1"/>
</dbReference>
<dbReference type="SUPFAM" id="SSF53067">
    <property type="entry name" value="Actin-like ATPase domain"/>
    <property type="match status" value="2"/>
</dbReference>
<keyword evidence="12 16" id="KW-0630">Potassium</keyword>
<proteinExistence type="inferred from homology"/>
<evidence type="ECO:0000256" key="12">
    <source>
        <dbReference type="ARBA" id="ARBA00022958"/>
    </source>
</evidence>
<reference evidence="17 18" key="1">
    <citation type="submission" date="2017-03" db="EMBL/GenBank/DDBJ databases">
        <title>Lifting the veil on microbial sulfur biogeochemistry in mining wastewaters.</title>
        <authorList>
            <person name="Kantor R.S."/>
            <person name="Colenbrander Nelson T."/>
            <person name="Marshall S."/>
            <person name="Bennett D."/>
            <person name="Apte S."/>
            <person name="Camacho D."/>
            <person name="Thomas B.C."/>
            <person name="Warren L.A."/>
            <person name="Banfield J.F."/>
        </authorList>
    </citation>
    <scope>NUCLEOTIDE SEQUENCE [LARGE SCALE GENOMIC DNA]</scope>
    <source>
        <strain evidence="17">21-59-9</strain>
    </source>
</reference>
<dbReference type="AlphaFoldDB" id="A0A257SKC1"/>
<keyword evidence="9 16" id="KW-0547">Nucleotide-binding</keyword>
<dbReference type="Pfam" id="PF03309">
    <property type="entry name" value="Pan_kinase"/>
    <property type="match status" value="1"/>
</dbReference>
<keyword evidence="11 16" id="KW-0067">ATP-binding</keyword>
<evidence type="ECO:0000256" key="2">
    <source>
        <dbReference type="ARBA" id="ARBA00001958"/>
    </source>
</evidence>
<feature type="binding site" evidence="16">
    <location>
        <begin position="102"/>
        <end position="105"/>
    </location>
    <ligand>
        <name>substrate</name>
    </ligand>
</feature>
<comment type="pathway">
    <text evidence="4 16">Cofactor biosynthesis; coenzyme A biosynthesis; CoA from (R)-pantothenate: step 1/5.</text>
</comment>
<evidence type="ECO:0000256" key="8">
    <source>
        <dbReference type="ARBA" id="ARBA00022679"/>
    </source>
</evidence>
<evidence type="ECO:0000256" key="15">
    <source>
        <dbReference type="ARBA" id="ARBA00040883"/>
    </source>
</evidence>
<dbReference type="GO" id="GO:0004594">
    <property type="term" value="F:pantothenate kinase activity"/>
    <property type="evidence" value="ECO:0007669"/>
    <property type="project" value="UniProtKB-UniRule"/>
</dbReference>
<dbReference type="GO" id="GO:0005524">
    <property type="term" value="F:ATP binding"/>
    <property type="evidence" value="ECO:0007669"/>
    <property type="project" value="UniProtKB-UniRule"/>
</dbReference>
<dbReference type="PANTHER" id="PTHR34265">
    <property type="entry name" value="TYPE III PANTOTHENATE KINASE"/>
    <property type="match status" value="1"/>
</dbReference>
<evidence type="ECO:0000256" key="4">
    <source>
        <dbReference type="ARBA" id="ARBA00005225"/>
    </source>
</evidence>
<comment type="cofactor">
    <cofactor evidence="16">
        <name>NH4(+)</name>
        <dbReference type="ChEBI" id="CHEBI:28938"/>
    </cofactor>
    <cofactor evidence="16">
        <name>K(+)</name>
        <dbReference type="ChEBI" id="CHEBI:29103"/>
    </cofactor>
    <text evidence="16">A monovalent cation. Ammonium or potassium.</text>
</comment>
<comment type="catalytic activity">
    <reaction evidence="1 16">
        <text>(R)-pantothenate + ATP = (R)-4'-phosphopantothenate + ADP + H(+)</text>
        <dbReference type="Rhea" id="RHEA:16373"/>
        <dbReference type="ChEBI" id="CHEBI:10986"/>
        <dbReference type="ChEBI" id="CHEBI:15378"/>
        <dbReference type="ChEBI" id="CHEBI:29032"/>
        <dbReference type="ChEBI" id="CHEBI:30616"/>
        <dbReference type="ChEBI" id="CHEBI:456216"/>
        <dbReference type="EC" id="2.7.1.33"/>
    </reaction>
</comment>
<accession>A0A257SKC1</accession>
<keyword evidence="8 16" id="KW-0808">Transferase</keyword>
<dbReference type="EC" id="2.7.1.33" evidence="6 16"/>
<evidence type="ECO:0000256" key="16">
    <source>
        <dbReference type="HAMAP-Rule" id="MF_01274"/>
    </source>
</evidence>
<evidence type="ECO:0000256" key="10">
    <source>
        <dbReference type="ARBA" id="ARBA00022777"/>
    </source>
</evidence>
<keyword evidence="10 16" id="KW-0418">Kinase</keyword>
<comment type="subcellular location">
    <subcellularLocation>
        <location evidence="3 16">Cytoplasm</location>
    </subcellularLocation>
</comment>
<keyword evidence="16" id="KW-0479">Metal-binding</keyword>
<evidence type="ECO:0000313" key="18">
    <source>
        <dbReference type="Proteomes" id="UP000216779"/>
    </source>
</evidence>
<dbReference type="CDD" id="cd24015">
    <property type="entry name" value="ASKHA_NBD_PanK-III"/>
    <property type="match status" value="1"/>
</dbReference>
<keyword evidence="7 16" id="KW-0963">Cytoplasm</keyword>
<feature type="binding site" evidence="16">
    <location>
        <position position="95"/>
    </location>
    <ligand>
        <name>substrate</name>
    </ligand>
</feature>
<dbReference type="Proteomes" id="UP000216779">
    <property type="component" value="Unassembled WGS sequence"/>
</dbReference>
<feature type="active site" description="Proton acceptor" evidence="16">
    <location>
        <position position="104"/>
    </location>
</feature>
<evidence type="ECO:0000256" key="14">
    <source>
        <dbReference type="ARBA" id="ARBA00038036"/>
    </source>
</evidence>
<sequence length="245" mass="26146">MILIAIGNTHTLLAESSDGKHFATLRLPTPPATAHAPDPDQLPAPWPEKLRQGPAFLGGVVPHSAQAWAQALGRWGIPVREPDPAVFQRHVPHAYTPAASLGFDRRCCLLAAALDYPHQDSIVIDAGTAITIDLYAQGRFQGGRILPGLRMSLLALARGTALLPDLCPDGEPPLLGNDTAASIRSGVQHMLASALQGAITQYRQRAPQAQIILTGGDAPRFLSALPSAQHLPQLLLRGFYLWAQG</sequence>
<name>A0A257SKC1_9PROT</name>
<evidence type="ECO:0000256" key="6">
    <source>
        <dbReference type="ARBA" id="ARBA00012102"/>
    </source>
</evidence>
<dbReference type="GO" id="GO:0015937">
    <property type="term" value="P:coenzyme A biosynthetic process"/>
    <property type="evidence" value="ECO:0007669"/>
    <property type="project" value="UniProtKB-UniRule"/>
</dbReference>
<comment type="function">
    <text evidence="16">Catalyzes the phosphorylation of pantothenate (Pan), the first step in CoA biosynthesis.</text>
</comment>
<feature type="binding site" evidence="16">
    <location>
        <position position="125"/>
    </location>
    <ligand>
        <name>K(+)</name>
        <dbReference type="ChEBI" id="CHEBI:29103"/>
    </ligand>
</feature>
<dbReference type="GO" id="GO:0046872">
    <property type="term" value="F:metal ion binding"/>
    <property type="evidence" value="ECO:0007669"/>
    <property type="project" value="UniProtKB-KW"/>
</dbReference>
<feature type="binding site" evidence="16">
    <location>
        <position position="128"/>
    </location>
    <ligand>
        <name>ATP</name>
        <dbReference type="ChEBI" id="CHEBI:30616"/>
    </ligand>
</feature>
<keyword evidence="13 16" id="KW-0173">Coenzyme A biosynthesis</keyword>
<dbReference type="GO" id="GO:0005737">
    <property type="term" value="C:cytoplasm"/>
    <property type="evidence" value="ECO:0007669"/>
    <property type="project" value="UniProtKB-SubCell"/>
</dbReference>
<comment type="subunit">
    <text evidence="5 16">Homodimer.</text>
</comment>
<evidence type="ECO:0000256" key="3">
    <source>
        <dbReference type="ARBA" id="ARBA00004496"/>
    </source>
</evidence>
<feature type="binding site" evidence="16">
    <location>
        <begin position="5"/>
        <end position="12"/>
    </location>
    <ligand>
        <name>ATP</name>
        <dbReference type="ChEBI" id="CHEBI:30616"/>
    </ligand>
</feature>
<dbReference type="Gene3D" id="3.30.420.40">
    <property type="match status" value="1"/>
</dbReference>
<evidence type="ECO:0000256" key="11">
    <source>
        <dbReference type="ARBA" id="ARBA00022840"/>
    </source>
</evidence>
<comment type="cofactor">
    <cofactor evidence="2">
        <name>K(+)</name>
        <dbReference type="ChEBI" id="CHEBI:29103"/>
    </cofactor>
</comment>
<dbReference type="UniPathway" id="UPA00241">
    <property type="reaction ID" value="UER00352"/>
</dbReference>
<evidence type="ECO:0000256" key="1">
    <source>
        <dbReference type="ARBA" id="ARBA00001206"/>
    </source>
</evidence>
<feature type="binding site" evidence="16">
    <location>
        <position position="179"/>
    </location>
    <ligand>
        <name>substrate</name>
    </ligand>
</feature>
<evidence type="ECO:0000256" key="13">
    <source>
        <dbReference type="ARBA" id="ARBA00022993"/>
    </source>
</evidence>
<dbReference type="NCBIfam" id="TIGR00671">
    <property type="entry name" value="baf"/>
    <property type="match status" value="1"/>
</dbReference>
<evidence type="ECO:0000313" key="17">
    <source>
        <dbReference type="EMBL" id="OYV73614.1"/>
    </source>
</evidence>
<dbReference type="EMBL" id="NCBC01000674">
    <property type="protein sequence ID" value="OYV73614.1"/>
    <property type="molecule type" value="Genomic_DNA"/>
</dbReference>
<dbReference type="InterPro" id="IPR004619">
    <property type="entry name" value="Type_III_PanK"/>
</dbReference>
<organism evidence="17 18">
    <name type="scientific">Acidithiobacillus ferrivorans</name>
    <dbReference type="NCBI Taxonomy" id="160808"/>
    <lineage>
        <taxon>Bacteria</taxon>
        <taxon>Pseudomonadati</taxon>
        <taxon>Pseudomonadota</taxon>
        <taxon>Acidithiobacillia</taxon>
        <taxon>Acidithiobacillales</taxon>
        <taxon>Acidithiobacillaceae</taxon>
        <taxon>Acidithiobacillus</taxon>
    </lineage>
</organism>
<protein>
    <recommendedName>
        <fullName evidence="15 16">Type III pantothenate kinase</fullName>
        <ecNumber evidence="6 16">2.7.1.33</ecNumber>
    </recommendedName>
    <alternativeName>
        <fullName evidence="16">PanK-III</fullName>
    </alternativeName>
    <alternativeName>
        <fullName evidence="16">Pantothenic acid kinase</fullName>
    </alternativeName>
</protein>
<evidence type="ECO:0000256" key="7">
    <source>
        <dbReference type="ARBA" id="ARBA00022490"/>
    </source>
</evidence>
<evidence type="ECO:0000256" key="5">
    <source>
        <dbReference type="ARBA" id="ARBA00011738"/>
    </source>
</evidence>
<comment type="caution">
    <text evidence="17">The sequence shown here is derived from an EMBL/GenBank/DDBJ whole genome shotgun (WGS) entry which is preliminary data.</text>
</comment>
<gene>
    <name evidence="16" type="primary">coaX</name>
    <name evidence="17" type="ORF">B7Z70_13060</name>
</gene>
<dbReference type="InterPro" id="IPR043129">
    <property type="entry name" value="ATPase_NBD"/>
</dbReference>